<evidence type="ECO:0000313" key="6">
    <source>
        <dbReference type="Proteomes" id="UP001146793"/>
    </source>
</evidence>
<evidence type="ECO:0000256" key="3">
    <source>
        <dbReference type="ARBA" id="ARBA00023065"/>
    </source>
</evidence>
<protein>
    <submittedName>
        <fullName evidence="5">Atpase h -transporting v1 subunit e1a-related</fullName>
    </submittedName>
</protein>
<evidence type="ECO:0000256" key="1">
    <source>
        <dbReference type="ARBA" id="ARBA00005901"/>
    </source>
</evidence>
<dbReference type="InterPro" id="IPR002842">
    <property type="entry name" value="ATPase_V1_Esu"/>
</dbReference>
<reference evidence="5" key="1">
    <citation type="submission" date="2022-08" db="EMBL/GenBank/DDBJ databases">
        <title>Novel sulphate-reducing endosymbionts in the free-living metamonad Anaeramoeba.</title>
        <authorList>
            <person name="Jerlstrom-Hultqvist J."/>
            <person name="Cepicka I."/>
            <person name="Gallot-Lavallee L."/>
            <person name="Salas-Leiva D."/>
            <person name="Curtis B.A."/>
            <person name="Zahonova K."/>
            <person name="Pipaliya S."/>
            <person name="Dacks J."/>
            <person name="Roger A.J."/>
        </authorList>
    </citation>
    <scope>NUCLEOTIDE SEQUENCE</scope>
    <source>
        <strain evidence="5">Busselton2</strain>
    </source>
</reference>
<dbReference type="Pfam" id="PF01991">
    <property type="entry name" value="vATP-synt_E"/>
    <property type="match status" value="1"/>
</dbReference>
<accession>A0AAV7ZUT0</accession>
<dbReference type="GO" id="GO:0033178">
    <property type="term" value="C:proton-transporting two-sector ATPase complex, catalytic domain"/>
    <property type="evidence" value="ECO:0007669"/>
    <property type="project" value="InterPro"/>
</dbReference>
<sequence>MSDQQQKEEQIEKMIANIIGDSLERVAEIRIRAEYEFQEAKKKIVKEEKQRIDKEYQRKTNQVKIEKRIAQSNLINQSRLKLLQAKFRFVQQILAEAHFHLSMIFKNEQKYKKILELLITQGLLKMMEPQVILQCRKCDLKHVKEVIPDAIKEYTKRTDQICKIVVLESKFLPPPPQKGSKKPSCSGGVVLNTANGRITCTNTLDYRLMLAYDGLLPKIRSILFKDEILDQQNKKKIEIKKESSSEED</sequence>
<dbReference type="PANTHER" id="PTHR45715">
    <property type="entry name" value="ATPASE H+-TRANSPORTING V1 SUBUNIT E1A-RELATED"/>
    <property type="match status" value="1"/>
</dbReference>
<dbReference type="Proteomes" id="UP001146793">
    <property type="component" value="Unassembled WGS sequence"/>
</dbReference>
<evidence type="ECO:0000313" key="5">
    <source>
        <dbReference type="EMBL" id="KAJ3445692.1"/>
    </source>
</evidence>
<evidence type="ECO:0000256" key="4">
    <source>
        <dbReference type="SAM" id="Coils"/>
    </source>
</evidence>
<organism evidence="5 6">
    <name type="scientific">Anaeramoeba flamelloides</name>
    <dbReference type="NCBI Taxonomy" id="1746091"/>
    <lineage>
        <taxon>Eukaryota</taxon>
        <taxon>Metamonada</taxon>
        <taxon>Anaeramoebidae</taxon>
        <taxon>Anaeramoeba</taxon>
    </lineage>
</organism>
<gene>
    <name evidence="5" type="ORF">M0812_11579</name>
</gene>
<name>A0AAV7ZUT0_9EUKA</name>
<dbReference type="SUPFAM" id="SSF160527">
    <property type="entry name" value="V-type ATPase subunit E-like"/>
    <property type="match status" value="1"/>
</dbReference>
<keyword evidence="2" id="KW-0813">Transport</keyword>
<comment type="caution">
    <text evidence="5">The sequence shown here is derived from an EMBL/GenBank/DDBJ whole genome shotgun (WGS) entry which is preliminary data.</text>
</comment>
<feature type="coiled-coil region" evidence="4">
    <location>
        <begin position="30"/>
        <end position="62"/>
    </location>
</feature>
<dbReference type="Gene3D" id="6.10.250.1620">
    <property type="match status" value="1"/>
</dbReference>
<dbReference type="AlphaFoldDB" id="A0AAV7ZUT0"/>
<dbReference type="Gene3D" id="3.30.2320.30">
    <property type="entry name" value="ATP synthase, E subunit, C-terminal"/>
    <property type="match status" value="1"/>
</dbReference>
<dbReference type="InterPro" id="IPR038495">
    <property type="entry name" value="ATPase_E_C"/>
</dbReference>
<dbReference type="GO" id="GO:0046961">
    <property type="term" value="F:proton-transporting ATPase activity, rotational mechanism"/>
    <property type="evidence" value="ECO:0007669"/>
    <property type="project" value="InterPro"/>
</dbReference>
<comment type="similarity">
    <text evidence="1">Belongs to the V-ATPase E subunit family.</text>
</comment>
<keyword evidence="4" id="KW-0175">Coiled coil</keyword>
<proteinExistence type="inferred from homology"/>
<evidence type="ECO:0000256" key="2">
    <source>
        <dbReference type="ARBA" id="ARBA00022448"/>
    </source>
</evidence>
<dbReference type="EMBL" id="JANTQA010000023">
    <property type="protein sequence ID" value="KAJ3445692.1"/>
    <property type="molecule type" value="Genomic_DNA"/>
</dbReference>
<keyword evidence="3" id="KW-0406">Ion transport</keyword>